<protein>
    <recommendedName>
        <fullName evidence="2">Protein kinase domain-containing protein</fullName>
    </recommendedName>
</protein>
<feature type="region of interest" description="Disordered" evidence="1">
    <location>
        <begin position="627"/>
        <end position="653"/>
    </location>
</feature>
<dbReference type="InterPro" id="IPR000719">
    <property type="entry name" value="Prot_kinase_dom"/>
</dbReference>
<name>A0A8K0T168_9HYPO</name>
<feature type="compositionally biased region" description="Basic and acidic residues" evidence="1">
    <location>
        <begin position="903"/>
        <end position="913"/>
    </location>
</feature>
<sequence length="934" mass="103366">MAQPDYGSEPPPASAVSGKPKLFRRLFGLQNDETKLPLKPLEQHGLEKGGNGADGQDAPPAGPLRRSSRQVVTGLPRKQTFKRQLSEQRMHLTPNEITPHERRAVSVDWRTEALGIPAPTVHYGNPRASAPGQIDTFGYDAQDHDEDVSSYAGTVDNESLGVKDSTTRLPNDMDGLPDESMADTYSMTTSHFTDMIQRELESVWILNLSMHFRDRSKREKFFVTYREEEHLWRRVTISLDYRNAVPNSLEWDLTQTELQREKSAKIYEAIRESLPEIQFYETVTNLKLQTVDGRLVVHVVEDGNETINYPRVNQIKYLGCRRIKEKDIDFESHMSGFVYKVNVDGTTLIKKEIPSPETIDEFLYEINALSSLHYSEHVVDFYGVVVDDDDEVVKGLLISYAEQGALIDIIYDHCKDNQRGLPWPIREHWARQIVQGLADIHDSGFVQGDFTLSNIVIDARGDAKIIDINRRGCPVGWEPPEASALIESNQRISMYIGVKSDLYQLGMVLWGLAMQEDEPEREGRPLILGPEVLVPDWYRQMTEICLSYDPRMRHQASTLLQMFPNVGTATKAAMAEPSPISVDNGHTIHNYLVDRYQDDGHLFIREVEPPNDWPPYMTKRRLDMSPSRYDPYAYTRGRSPPSPLPSDCGYGPDSRGRPLRGWAANLDVAPSYSDILVADEPLPYSDISRQPTPTPTAEGAQPPFAADESSKQLDAADEEHGVEVDTAEAKQLQQQGPQDDSGEGSEAMLSEDEDDAKAATPDTVKEDPIAGTEEEDIQPHNAASSSAPSENDGPDSLREIGKLSPATSDIADPDRTEEPSGLEQPTEQDGKEDADATDNAEKHAVGSLEQKAGDTEPASALTEAAPAILNGEKTPTATDQTATTTDDGTTQVSDSPTGAKAHVGGDAEKKLHDDDFDGVAPAVLPTLTVTTDDA</sequence>
<comment type="caution">
    <text evidence="3">The sequence shown here is derived from an EMBL/GenBank/DDBJ whole genome shotgun (WGS) entry which is preliminary data.</text>
</comment>
<feature type="compositionally biased region" description="Basic and acidic residues" evidence="1">
    <location>
        <begin position="32"/>
        <end position="47"/>
    </location>
</feature>
<dbReference type="PROSITE" id="PS50011">
    <property type="entry name" value="PROTEIN_KINASE_DOM"/>
    <property type="match status" value="1"/>
</dbReference>
<feature type="compositionally biased region" description="Basic and acidic residues" evidence="1">
    <location>
        <begin position="828"/>
        <end position="844"/>
    </location>
</feature>
<keyword evidence="4" id="KW-1185">Reference proteome</keyword>
<organism evidence="3 4">
    <name type="scientific">Stachybotrys elegans</name>
    <dbReference type="NCBI Taxonomy" id="80388"/>
    <lineage>
        <taxon>Eukaryota</taxon>
        <taxon>Fungi</taxon>
        <taxon>Dikarya</taxon>
        <taxon>Ascomycota</taxon>
        <taxon>Pezizomycotina</taxon>
        <taxon>Sordariomycetes</taxon>
        <taxon>Hypocreomycetidae</taxon>
        <taxon>Hypocreales</taxon>
        <taxon>Stachybotryaceae</taxon>
        <taxon>Stachybotrys</taxon>
    </lineage>
</organism>
<dbReference type="GO" id="GO:0005737">
    <property type="term" value="C:cytoplasm"/>
    <property type="evidence" value="ECO:0007669"/>
    <property type="project" value="TreeGrafter"/>
</dbReference>
<evidence type="ECO:0000313" key="3">
    <source>
        <dbReference type="EMBL" id="KAH7328358.1"/>
    </source>
</evidence>
<dbReference type="PANTHER" id="PTHR23257">
    <property type="entry name" value="SERINE-THREONINE PROTEIN KINASE"/>
    <property type="match status" value="1"/>
</dbReference>
<dbReference type="InterPro" id="IPR011009">
    <property type="entry name" value="Kinase-like_dom_sf"/>
</dbReference>
<feature type="region of interest" description="Disordered" evidence="1">
    <location>
        <begin position="683"/>
        <end position="918"/>
    </location>
</feature>
<dbReference type="AlphaFoldDB" id="A0A8K0T168"/>
<dbReference type="OrthoDB" id="635774at2759"/>
<evidence type="ECO:0000313" key="4">
    <source>
        <dbReference type="Proteomes" id="UP000813444"/>
    </source>
</evidence>
<feature type="domain" description="Protein kinase" evidence="2">
    <location>
        <begin position="324"/>
        <end position="566"/>
    </location>
</feature>
<dbReference type="EMBL" id="JAGPNK010000001">
    <property type="protein sequence ID" value="KAH7328358.1"/>
    <property type="molecule type" value="Genomic_DNA"/>
</dbReference>
<feature type="region of interest" description="Disordered" evidence="1">
    <location>
        <begin position="1"/>
        <end position="20"/>
    </location>
</feature>
<dbReference type="Gene3D" id="1.10.510.10">
    <property type="entry name" value="Transferase(Phosphotransferase) domain 1"/>
    <property type="match status" value="1"/>
</dbReference>
<dbReference type="Proteomes" id="UP000813444">
    <property type="component" value="Unassembled WGS sequence"/>
</dbReference>
<feature type="region of interest" description="Disordered" evidence="1">
    <location>
        <begin position="26"/>
        <end position="74"/>
    </location>
</feature>
<accession>A0A8K0T168</accession>
<proteinExistence type="predicted"/>
<dbReference type="GO" id="GO:0005524">
    <property type="term" value="F:ATP binding"/>
    <property type="evidence" value="ECO:0007669"/>
    <property type="project" value="InterPro"/>
</dbReference>
<evidence type="ECO:0000259" key="2">
    <source>
        <dbReference type="PROSITE" id="PS50011"/>
    </source>
</evidence>
<dbReference type="GO" id="GO:0007165">
    <property type="term" value="P:signal transduction"/>
    <property type="evidence" value="ECO:0007669"/>
    <property type="project" value="TreeGrafter"/>
</dbReference>
<feature type="compositionally biased region" description="Low complexity" evidence="1">
    <location>
        <begin position="874"/>
        <end position="891"/>
    </location>
</feature>
<dbReference type="GO" id="GO:0004672">
    <property type="term" value="F:protein kinase activity"/>
    <property type="evidence" value="ECO:0007669"/>
    <property type="project" value="InterPro"/>
</dbReference>
<evidence type="ECO:0000256" key="1">
    <source>
        <dbReference type="SAM" id="MobiDB-lite"/>
    </source>
</evidence>
<reference evidence="3" key="1">
    <citation type="journal article" date="2021" name="Nat. Commun.">
        <title>Genetic determinants of endophytism in the Arabidopsis root mycobiome.</title>
        <authorList>
            <person name="Mesny F."/>
            <person name="Miyauchi S."/>
            <person name="Thiergart T."/>
            <person name="Pickel B."/>
            <person name="Atanasova L."/>
            <person name="Karlsson M."/>
            <person name="Huettel B."/>
            <person name="Barry K.W."/>
            <person name="Haridas S."/>
            <person name="Chen C."/>
            <person name="Bauer D."/>
            <person name="Andreopoulos W."/>
            <person name="Pangilinan J."/>
            <person name="LaButti K."/>
            <person name="Riley R."/>
            <person name="Lipzen A."/>
            <person name="Clum A."/>
            <person name="Drula E."/>
            <person name="Henrissat B."/>
            <person name="Kohler A."/>
            <person name="Grigoriev I.V."/>
            <person name="Martin F.M."/>
            <person name="Hacquard S."/>
        </authorList>
    </citation>
    <scope>NUCLEOTIDE SEQUENCE</scope>
    <source>
        <strain evidence="3">MPI-CAGE-CH-0235</strain>
    </source>
</reference>
<dbReference type="InterPro" id="IPR050167">
    <property type="entry name" value="Ser_Thr_protein_kinase"/>
</dbReference>
<dbReference type="Pfam" id="PF00069">
    <property type="entry name" value="Pkinase"/>
    <property type="match status" value="1"/>
</dbReference>
<dbReference type="SUPFAM" id="SSF56112">
    <property type="entry name" value="Protein kinase-like (PK-like)"/>
    <property type="match status" value="1"/>
</dbReference>
<gene>
    <name evidence="3" type="ORF">B0I35DRAFT_473084</name>
</gene>